<gene>
    <name evidence="2" type="ORF">ORG12_07790</name>
</gene>
<evidence type="ECO:0000313" key="3">
    <source>
        <dbReference type="Proteomes" id="UP001207276"/>
    </source>
</evidence>
<sequence>MLKDMRERRLRKELNRNRLLVEALAREVDLRRTFVAERHTAMTTKASILVASASLMTALQSAGLHGDLIGWAIGLSAAAAVFGVGVLVPRIGQEPGLVSMEDNFWDDGEVAAIRNMTADKNRVLEQDERALFWRAGVVMLGFASLAASLVIAAIAFASH</sequence>
<feature type="transmembrane region" description="Helical" evidence="1">
    <location>
        <begin position="68"/>
        <end position="88"/>
    </location>
</feature>
<name>A0ABT3S2V0_9MICO</name>
<reference evidence="2 3" key="1">
    <citation type="submission" date="2022-11" db="EMBL/GenBank/DDBJ databases">
        <title>Taxonomy of Curtobacterium flaccumfaciens.</title>
        <authorList>
            <person name="Osdaghi E."/>
            <person name="Taghavi S.M."/>
            <person name="Hamidizade M."/>
            <person name="Abachi H."/>
            <person name="Fazliarab A."/>
            <person name="Baeyen S."/>
            <person name="Portier P."/>
            <person name="Van Vaerenbergh J."/>
            <person name="Jacques M.-A."/>
        </authorList>
    </citation>
    <scope>NUCLEOTIDE SEQUENCE [LARGE SCALE GENOMIC DNA]</scope>
    <source>
        <strain evidence="2 3">LMG 3715</strain>
    </source>
</reference>
<dbReference type="Proteomes" id="UP001207276">
    <property type="component" value="Unassembled WGS sequence"/>
</dbReference>
<evidence type="ECO:0008006" key="4">
    <source>
        <dbReference type="Google" id="ProtNLM"/>
    </source>
</evidence>
<keyword evidence="3" id="KW-1185">Reference proteome</keyword>
<feature type="transmembrane region" description="Helical" evidence="1">
    <location>
        <begin position="46"/>
        <end position="62"/>
    </location>
</feature>
<organism evidence="2 3">
    <name type="scientific">Curtobacterium poinsettiae</name>
    <dbReference type="NCBI Taxonomy" id="159612"/>
    <lineage>
        <taxon>Bacteria</taxon>
        <taxon>Bacillati</taxon>
        <taxon>Actinomycetota</taxon>
        <taxon>Actinomycetes</taxon>
        <taxon>Micrococcales</taxon>
        <taxon>Microbacteriaceae</taxon>
        <taxon>Curtobacterium</taxon>
    </lineage>
</organism>
<evidence type="ECO:0000256" key="1">
    <source>
        <dbReference type="SAM" id="Phobius"/>
    </source>
</evidence>
<keyword evidence="1" id="KW-0812">Transmembrane</keyword>
<evidence type="ECO:0000313" key="2">
    <source>
        <dbReference type="EMBL" id="MCX2848569.1"/>
    </source>
</evidence>
<accession>A0ABT3S2V0</accession>
<keyword evidence="1" id="KW-0472">Membrane</keyword>
<feature type="transmembrane region" description="Helical" evidence="1">
    <location>
        <begin position="131"/>
        <end position="157"/>
    </location>
</feature>
<dbReference type="EMBL" id="JAPJDE010000002">
    <property type="protein sequence ID" value="MCX2848569.1"/>
    <property type="molecule type" value="Genomic_DNA"/>
</dbReference>
<proteinExistence type="predicted"/>
<dbReference type="RefSeq" id="WP_214518852.1">
    <property type="nucleotide sequence ID" value="NZ_CP104934.1"/>
</dbReference>
<comment type="caution">
    <text evidence="2">The sequence shown here is derived from an EMBL/GenBank/DDBJ whole genome shotgun (WGS) entry which is preliminary data.</text>
</comment>
<keyword evidence="1" id="KW-1133">Transmembrane helix</keyword>
<protein>
    <recommendedName>
        <fullName evidence="4">Integral membrane plasmid transfer protein</fullName>
    </recommendedName>
</protein>